<dbReference type="STRING" id="333138.LQ50_25295"/>
<dbReference type="GO" id="GO:0009116">
    <property type="term" value="P:nucleoside metabolic process"/>
    <property type="evidence" value="ECO:0007669"/>
    <property type="project" value="InterPro"/>
</dbReference>
<dbReference type="eggNOG" id="COG2820">
    <property type="taxonomic scope" value="Bacteria"/>
</dbReference>
<dbReference type="InterPro" id="IPR000845">
    <property type="entry name" value="Nucleoside_phosphorylase_d"/>
</dbReference>
<feature type="domain" description="Nucleoside phosphorylase" evidence="4">
    <location>
        <begin position="17"/>
        <end position="220"/>
    </location>
</feature>
<proteinExistence type="predicted"/>
<dbReference type="EMBL" id="JRJU01000070">
    <property type="protein sequence ID" value="KHF37810.1"/>
    <property type="molecule type" value="Genomic_DNA"/>
</dbReference>
<dbReference type="GO" id="GO:0005829">
    <property type="term" value="C:cytosol"/>
    <property type="evidence" value="ECO:0007669"/>
    <property type="project" value="TreeGrafter"/>
</dbReference>
<evidence type="ECO:0000256" key="1">
    <source>
        <dbReference type="ARBA" id="ARBA00011888"/>
    </source>
</evidence>
<reference evidence="5 6" key="1">
    <citation type="submission" date="2014-09" db="EMBL/GenBank/DDBJ databases">
        <title>Genome sequencing and annotation of Bacillus Okhensis strain Kh10-101T.</title>
        <authorList>
            <person name="Prakash J.S."/>
        </authorList>
    </citation>
    <scope>NUCLEOTIDE SEQUENCE [LARGE SCALE GENOMIC DNA]</scope>
    <source>
        <strain evidence="6">Kh10-101T</strain>
    </source>
</reference>
<dbReference type="RefSeq" id="WP_034634139.1">
    <property type="nucleotide sequence ID" value="NZ_JRJU01000070.1"/>
</dbReference>
<dbReference type="Proteomes" id="UP000030832">
    <property type="component" value="Unassembled WGS sequence"/>
</dbReference>
<evidence type="ECO:0000259" key="4">
    <source>
        <dbReference type="Pfam" id="PF01048"/>
    </source>
</evidence>
<dbReference type="Gene3D" id="3.40.50.1580">
    <property type="entry name" value="Nucleoside phosphorylase domain"/>
    <property type="match status" value="1"/>
</dbReference>
<comment type="catalytic activity">
    <reaction evidence="3">
        <text>uridine + phosphate = alpha-D-ribose 1-phosphate + uracil</text>
        <dbReference type="Rhea" id="RHEA:24388"/>
        <dbReference type="ChEBI" id="CHEBI:16704"/>
        <dbReference type="ChEBI" id="CHEBI:17568"/>
        <dbReference type="ChEBI" id="CHEBI:43474"/>
        <dbReference type="ChEBI" id="CHEBI:57720"/>
        <dbReference type="EC" id="2.4.2.3"/>
    </reaction>
</comment>
<organism evidence="5 6">
    <name type="scientific">Halalkalibacter okhensis</name>
    <dbReference type="NCBI Taxonomy" id="333138"/>
    <lineage>
        <taxon>Bacteria</taxon>
        <taxon>Bacillati</taxon>
        <taxon>Bacillota</taxon>
        <taxon>Bacilli</taxon>
        <taxon>Bacillales</taxon>
        <taxon>Bacillaceae</taxon>
        <taxon>Halalkalibacter</taxon>
    </lineage>
</organism>
<dbReference type="PANTHER" id="PTHR43691:SF11">
    <property type="entry name" value="FI09636P-RELATED"/>
    <property type="match status" value="1"/>
</dbReference>
<keyword evidence="6" id="KW-1185">Reference proteome</keyword>
<dbReference type="InterPro" id="IPR035994">
    <property type="entry name" value="Nucleoside_phosphorylase_sf"/>
</dbReference>
<gene>
    <name evidence="5" type="ORF">LQ50_25295</name>
</gene>
<protein>
    <recommendedName>
        <fullName evidence="2">Uridine phosphorylase</fullName>
        <ecNumber evidence="1">2.4.2.3</ecNumber>
    </recommendedName>
</protein>
<dbReference type="GO" id="GO:0004850">
    <property type="term" value="F:uridine phosphorylase activity"/>
    <property type="evidence" value="ECO:0007669"/>
    <property type="project" value="UniProtKB-EC"/>
</dbReference>
<dbReference type="OrthoDB" id="9772602at2"/>
<comment type="caution">
    <text evidence="5">The sequence shown here is derived from an EMBL/GenBank/DDBJ whole genome shotgun (WGS) entry which is preliminary data.</text>
</comment>
<dbReference type="CDD" id="cd17767">
    <property type="entry name" value="UP_EcUdp-like"/>
    <property type="match status" value="1"/>
</dbReference>
<dbReference type="EC" id="2.4.2.3" evidence="1"/>
<evidence type="ECO:0000313" key="5">
    <source>
        <dbReference type="EMBL" id="KHF37810.1"/>
    </source>
</evidence>
<evidence type="ECO:0000256" key="3">
    <source>
        <dbReference type="ARBA" id="ARBA00048447"/>
    </source>
</evidence>
<dbReference type="SUPFAM" id="SSF53167">
    <property type="entry name" value="Purine and uridine phosphorylases"/>
    <property type="match status" value="1"/>
</dbReference>
<sequence length="257" mass="28539">MVIHLKNATPDDVGELTILAGDPDRIQLIASLFKHPKVIVENREFTLISGFWNGKKVSACSTGIGVGSTEIACIELIQLGVKCMVRVGGCGSWSPDIRQGSIIINHAMAREPGTLSSYVFDSFPAVADPILVTSMRRELKQSNFTIYTGVGLTSQSYYLGQERSPNINGPELEDIRSYWTKRGILNCDMETAIVYLLASIYGIHAANCLVVHGHRMTDEWVPDKQYQQIHLEVAKQVINSCFNALNEIYYLQQTVID</sequence>
<evidence type="ECO:0000313" key="6">
    <source>
        <dbReference type="Proteomes" id="UP000030832"/>
    </source>
</evidence>
<dbReference type="Pfam" id="PF01048">
    <property type="entry name" value="PNP_UDP_1"/>
    <property type="match status" value="1"/>
</dbReference>
<dbReference type="AlphaFoldDB" id="A0A0B0I969"/>
<evidence type="ECO:0000256" key="2">
    <source>
        <dbReference type="ARBA" id="ARBA00021980"/>
    </source>
</evidence>
<dbReference type="PANTHER" id="PTHR43691">
    <property type="entry name" value="URIDINE PHOSPHORYLASE"/>
    <property type="match status" value="1"/>
</dbReference>
<name>A0A0B0I969_9BACI</name>
<accession>A0A0B0I969</accession>